<feature type="transmembrane region" description="Helical" evidence="7">
    <location>
        <begin position="296"/>
        <end position="321"/>
    </location>
</feature>
<dbReference type="PANTHER" id="PTHR30572:SF4">
    <property type="entry name" value="ABC TRANSPORTER PERMEASE YTRF"/>
    <property type="match status" value="1"/>
</dbReference>
<feature type="transmembrane region" description="Helical" evidence="7">
    <location>
        <begin position="683"/>
        <end position="709"/>
    </location>
</feature>
<evidence type="ECO:0000256" key="2">
    <source>
        <dbReference type="ARBA" id="ARBA00022475"/>
    </source>
</evidence>
<evidence type="ECO:0000313" key="11">
    <source>
        <dbReference type="Proteomes" id="UP000248544"/>
    </source>
</evidence>
<proteinExistence type="inferred from homology"/>
<evidence type="ECO:0000259" key="8">
    <source>
        <dbReference type="Pfam" id="PF02687"/>
    </source>
</evidence>
<dbReference type="InterPro" id="IPR050250">
    <property type="entry name" value="Macrolide_Exporter_MacB"/>
</dbReference>
<protein>
    <recommendedName>
        <fullName evidence="12">ABC transporter permease</fullName>
    </recommendedName>
</protein>
<dbReference type="PANTHER" id="PTHR30572">
    <property type="entry name" value="MEMBRANE COMPONENT OF TRANSPORTER-RELATED"/>
    <property type="match status" value="1"/>
</dbReference>
<keyword evidence="5 7" id="KW-0472">Membrane</keyword>
<evidence type="ECO:0008006" key="12">
    <source>
        <dbReference type="Google" id="ProtNLM"/>
    </source>
</evidence>
<name>A0A2W2FS80_9ACTN</name>
<evidence type="ECO:0000256" key="4">
    <source>
        <dbReference type="ARBA" id="ARBA00022989"/>
    </source>
</evidence>
<feature type="transmembrane region" description="Helical" evidence="7">
    <location>
        <begin position="729"/>
        <end position="751"/>
    </location>
</feature>
<evidence type="ECO:0000256" key="6">
    <source>
        <dbReference type="ARBA" id="ARBA00038076"/>
    </source>
</evidence>
<evidence type="ECO:0000256" key="5">
    <source>
        <dbReference type="ARBA" id="ARBA00023136"/>
    </source>
</evidence>
<keyword evidence="3 7" id="KW-0812">Transmembrane</keyword>
<dbReference type="GO" id="GO:0005886">
    <property type="term" value="C:plasma membrane"/>
    <property type="evidence" value="ECO:0007669"/>
    <property type="project" value="UniProtKB-SubCell"/>
</dbReference>
<feature type="domain" description="MacB-like periplasmic core" evidence="9">
    <location>
        <begin position="418"/>
        <end position="616"/>
    </location>
</feature>
<feature type="domain" description="ABC3 transporter permease C-terminal" evidence="8">
    <location>
        <begin position="642"/>
        <end position="760"/>
    </location>
</feature>
<dbReference type="InterPro" id="IPR025857">
    <property type="entry name" value="MacB_PCD"/>
</dbReference>
<dbReference type="Proteomes" id="UP000248544">
    <property type="component" value="Unassembled WGS sequence"/>
</dbReference>
<comment type="caution">
    <text evidence="10">The sequence shown here is derived from an EMBL/GenBank/DDBJ whole genome shotgun (WGS) entry which is preliminary data.</text>
</comment>
<keyword evidence="2" id="KW-1003">Cell membrane</keyword>
<keyword evidence="11" id="KW-1185">Reference proteome</keyword>
<keyword evidence="4 7" id="KW-1133">Transmembrane helix</keyword>
<dbReference type="InterPro" id="IPR003838">
    <property type="entry name" value="ABC3_permease_C"/>
</dbReference>
<reference evidence="10 11" key="1">
    <citation type="submission" date="2018-01" db="EMBL/GenBank/DDBJ databases">
        <title>Draft genome sequence of Sphaerisporangium sp. 7K107.</title>
        <authorList>
            <person name="Sahin N."/>
            <person name="Saygin H."/>
            <person name="Ay H."/>
        </authorList>
    </citation>
    <scope>NUCLEOTIDE SEQUENCE [LARGE SCALE GENOMIC DNA]</scope>
    <source>
        <strain evidence="10 11">7K107</strain>
    </source>
</reference>
<feature type="transmembrane region" description="Helical" evidence="7">
    <location>
        <begin position="422"/>
        <end position="446"/>
    </location>
</feature>
<gene>
    <name evidence="10" type="ORF">C1I98_35240</name>
</gene>
<feature type="transmembrane region" description="Helical" evidence="7">
    <location>
        <begin position="246"/>
        <end position="275"/>
    </location>
</feature>
<feature type="transmembrane region" description="Helical" evidence="7">
    <location>
        <begin position="341"/>
        <end position="363"/>
    </location>
</feature>
<evidence type="ECO:0000256" key="7">
    <source>
        <dbReference type="SAM" id="Phobius"/>
    </source>
</evidence>
<feature type="domain" description="ABC3 transporter permease C-terminal" evidence="8">
    <location>
        <begin position="253"/>
        <end position="372"/>
    </location>
</feature>
<dbReference type="EMBL" id="POUA01000482">
    <property type="protein sequence ID" value="PZG24737.1"/>
    <property type="molecule type" value="Genomic_DNA"/>
</dbReference>
<feature type="transmembrane region" description="Helical" evidence="7">
    <location>
        <begin position="636"/>
        <end position="662"/>
    </location>
</feature>
<comment type="subcellular location">
    <subcellularLocation>
        <location evidence="1">Cell membrane</location>
        <topology evidence="1">Multi-pass membrane protein</topology>
    </subcellularLocation>
</comment>
<evidence type="ECO:0000256" key="1">
    <source>
        <dbReference type="ARBA" id="ARBA00004651"/>
    </source>
</evidence>
<dbReference type="GO" id="GO:0022857">
    <property type="term" value="F:transmembrane transporter activity"/>
    <property type="evidence" value="ECO:0007669"/>
    <property type="project" value="TreeGrafter"/>
</dbReference>
<evidence type="ECO:0000313" key="10">
    <source>
        <dbReference type="EMBL" id="PZG24737.1"/>
    </source>
</evidence>
<evidence type="ECO:0000259" key="9">
    <source>
        <dbReference type="Pfam" id="PF12704"/>
    </source>
</evidence>
<dbReference type="Pfam" id="PF12704">
    <property type="entry name" value="MacB_PCD"/>
    <property type="match status" value="1"/>
</dbReference>
<evidence type="ECO:0000256" key="3">
    <source>
        <dbReference type="ARBA" id="ARBA00022692"/>
    </source>
</evidence>
<sequence>MSAVWRTARAAVARRRVQTLLIGLVVLCCTATAVLALGLLDAATTPFDRAFEHQRGAHVVASFDAAKANPAALARTAARPGVQAAAGPFGQVVADFPRTTDIPEAEGPLTIAGRAGPGGPVDRVSVLYGRWARAPGEIVLNLPAADGPRRPQALGARLTAPGLPPLTVVGLASSMSRSADAWVTPAQMAALRPRAVQMLYRFEEAATGPELRAAMAALSDGLPAGALASAATHLALRQAFADLAAAYLPLLTVFGVLALLVAVLIVAGVVSGAVVSGLRHIGVLKALGFTPGQVVAVYLTMVSVPAAIGAALGAAAGAALAGPVLRAAFQGVDAGVAEIGFGGWVPGVCLAGMPLLVAAAALVPALRARRLSAAAAISAGSAPRPGRGLRVQRALGGARLPRPVSLGLGLPFARPGRTAMTMAAIVVGLTSVTLTTGLGVTMAAFAAADRPPAGQVGVRVGEAAFGENAPRLDDRRIEALLRSLPGVRQVTAKVFRQVRLAGQARRGDINFQRGDTSPLAAQVVQGRWFDGPGQIVAPPAFLSQRGLAVGDRITLLLNGRRAEARIVGRLMSGDARFAWASWDTLTALDPRASADTYEVRLAAGVDPRRYADAVRAADPGLHPSFSLETGTTAATVVGVAGVFTALLIAVAALGVFNTVLLTTRERRRELGVLKSIGMTPRQVTVMTVTSVAAQGAAGALIAIPAGMLAHRLIVDNVGIVEFPDAMKDVFQPSHLVALALAGVVIAVLGALAPACSAARLTVAAVLHAE</sequence>
<accession>A0A2W2FS80</accession>
<dbReference type="Pfam" id="PF02687">
    <property type="entry name" value="FtsX"/>
    <property type="match status" value="2"/>
</dbReference>
<organism evidence="10 11">
    <name type="scientific">Spongiactinospora gelatinilytica</name>
    <dbReference type="NCBI Taxonomy" id="2666298"/>
    <lineage>
        <taxon>Bacteria</taxon>
        <taxon>Bacillati</taxon>
        <taxon>Actinomycetota</taxon>
        <taxon>Actinomycetes</taxon>
        <taxon>Streptosporangiales</taxon>
        <taxon>Streptosporangiaceae</taxon>
        <taxon>Spongiactinospora</taxon>
    </lineage>
</organism>
<comment type="similarity">
    <text evidence="6">Belongs to the ABC-4 integral membrane protein family.</text>
</comment>
<dbReference type="AlphaFoldDB" id="A0A2W2FS80"/>